<gene>
    <name evidence="2" type="ORF">FHR86_002543</name>
</gene>
<dbReference type="InterPro" id="IPR029063">
    <property type="entry name" value="SAM-dependent_MTases_sf"/>
</dbReference>
<dbReference type="Pfam" id="PF13649">
    <property type="entry name" value="Methyltransf_25"/>
    <property type="match status" value="1"/>
</dbReference>
<keyword evidence="3" id="KW-1185">Reference proteome</keyword>
<dbReference type="Gene3D" id="3.40.50.150">
    <property type="entry name" value="Vaccinia Virus protein VP39"/>
    <property type="match status" value="1"/>
</dbReference>
<dbReference type="Proteomes" id="UP000802392">
    <property type="component" value="Unassembled WGS sequence"/>
</dbReference>
<evidence type="ECO:0000259" key="1">
    <source>
        <dbReference type="Pfam" id="PF13649"/>
    </source>
</evidence>
<organism evidence="2 3">
    <name type="scientific">Paenarthrobacter ilicis</name>
    <dbReference type="NCBI Taxonomy" id="43665"/>
    <lineage>
        <taxon>Bacteria</taxon>
        <taxon>Bacillati</taxon>
        <taxon>Actinomycetota</taxon>
        <taxon>Actinomycetes</taxon>
        <taxon>Micrococcales</taxon>
        <taxon>Micrococcaceae</taxon>
        <taxon>Paenarthrobacter</taxon>
    </lineage>
</organism>
<reference evidence="2 3" key="1">
    <citation type="submission" date="2020-03" db="EMBL/GenBank/DDBJ databases">
        <title>Genomic Encyclopedia of Type Strains, Phase III (KMG-III): the genomes of soil and plant-associated and newly described type strains.</title>
        <authorList>
            <person name="Whitman W."/>
        </authorList>
    </citation>
    <scope>NUCLEOTIDE SEQUENCE [LARGE SCALE GENOMIC DNA]</scope>
    <source>
        <strain evidence="2 3">CECT 4207</strain>
    </source>
</reference>
<evidence type="ECO:0000313" key="3">
    <source>
        <dbReference type="Proteomes" id="UP000802392"/>
    </source>
</evidence>
<dbReference type="InterPro" id="IPR041698">
    <property type="entry name" value="Methyltransf_25"/>
</dbReference>
<evidence type="ECO:0000313" key="2">
    <source>
        <dbReference type="EMBL" id="NIJ02202.1"/>
    </source>
</evidence>
<sequence>MGRENIVDVSDRTFPELPPLYESLTWLTPLSEERAAHMVAFLSDPAPAEVLDMGCGWGELLLRVLSAAPQAQGRGIDSAATFIDRARQQALVRGLPGRATFHSMPGQESLGGPADAVICIGASQIWGLPVEDGQPLDYAAALKALHGLVRPGGRLVYSEAIWSATPHPAATAPLSGRDDEFLTHDALRDQIRSAGFEVEDDDQASLEEWDVFEAGYRHRFTRWLEAHDDDHPAAEQVRSRYEEQRAAYEDGYRGVLGMAYFCLVRQESAMDH</sequence>
<dbReference type="CDD" id="cd02440">
    <property type="entry name" value="AdoMet_MTases"/>
    <property type="match status" value="1"/>
</dbReference>
<dbReference type="EMBL" id="JAAOZD010000005">
    <property type="protein sequence ID" value="NIJ02202.1"/>
    <property type="molecule type" value="Genomic_DNA"/>
</dbReference>
<dbReference type="SUPFAM" id="SSF53335">
    <property type="entry name" value="S-adenosyl-L-methionine-dependent methyltransferases"/>
    <property type="match status" value="1"/>
</dbReference>
<dbReference type="RefSeq" id="WP_344697110.1">
    <property type="nucleotide sequence ID" value="NZ_BAAAVO010000002.1"/>
</dbReference>
<proteinExistence type="predicted"/>
<feature type="domain" description="Methyltransferase" evidence="1">
    <location>
        <begin position="50"/>
        <end position="153"/>
    </location>
</feature>
<accession>A0ABX0TI69</accession>
<name>A0ABX0TI69_9MICC</name>
<protein>
    <submittedName>
        <fullName evidence="2">Cyclopropane fatty-acyl-phospholipid synthase-like methyltransferase</fullName>
    </submittedName>
</protein>
<comment type="caution">
    <text evidence="2">The sequence shown here is derived from an EMBL/GenBank/DDBJ whole genome shotgun (WGS) entry which is preliminary data.</text>
</comment>